<evidence type="ECO:0000313" key="1">
    <source>
        <dbReference type="EMBL" id="OTF75434.1"/>
    </source>
</evidence>
<dbReference type="Proteomes" id="UP000194236">
    <property type="component" value="Unassembled WGS sequence"/>
</dbReference>
<sequence>MKSFFFSSSRLVQKAVTHFKMPIMMKWKCLGP</sequence>
<accession>A0A1Y3B5U4</accession>
<organism evidence="1 2">
    <name type="scientific">Euroglyphus maynei</name>
    <name type="common">Mayne's house dust mite</name>
    <dbReference type="NCBI Taxonomy" id="6958"/>
    <lineage>
        <taxon>Eukaryota</taxon>
        <taxon>Metazoa</taxon>
        <taxon>Ecdysozoa</taxon>
        <taxon>Arthropoda</taxon>
        <taxon>Chelicerata</taxon>
        <taxon>Arachnida</taxon>
        <taxon>Acari</taxon>
        <taxon>Acariformes</taxon>
        <taxon>Sarcoptiformes</taxon>
        <taxon>Astigmata</taxon>
        <taxon>Psoroptidia</taxon>
        <taxon>Analgoidea</taxon>
        <taxon>Pyroglyphidae</taxon>
        <taxon>Pyroglyphinae</taxon>
        <taxon>Euroglyphus</taxon>
    </lineage>
</organism>
<dbReference type="AlphaFoldDB" id="A0A1Y3B5U4"/>
<comment type="caution">
    <text evidence="1">The sequence shown here is derived from an EMBL/GenBank/DDBJ whole genome shotgun (WGS) entry which is preliminary data.</text>
</comment>
<keyword evidence="2" id="KW-1185">Reference proteome</keyword>
<evidence type="ECO:0000313" key="2">
    <source>
        <dbReference type="Proteomes" id="UP000194236"/>
    </source>
</evidence>
<protein>
    <submittedName>
        <fullName evidence="1">Uncharacterized protein</fullName>
    </submittedName>
</protein>
<gene>
    <name evidence="1" type="ORF">BLA29_009343</name>
</gene>
<feature type="non-terminal residue" evidence="1">
    <location>
        <position position="32"/>
    </location>
</feature>
<dbReference type="EMBL" id="MUJZ01042031">
    <property type="protein sequence ID" value="OTF75434.1"/>
    <property type="molecule type" value="Genomic_DNA"/>
</dbReference>
<name>A0A1Y3B5U4_EURMA</name>
<proteinExistence type="predicted"/>
<reference evidence="1 2" key="1">
    <citation type="submission" date="2017-03" db="EMBL/GenBank/DDBJ databases">
        <title>Genome Survey of Euroglyphus maynei.</title>
        <authorList>
            <person name="Arlian L.G."/>
            <person name="Morgan M.S."/>
            <person name="Rider S.D."/>
        </authorList>
    </citation>
    <scope>NUCLEOTIDE SEQUENCE [LARGE SCALE GENOMIC DNA]</scope>
    <source>
        <strain evidence="1">Arlian Lab</strain>
        <tissue evidence="1">Whole body</tissue>
    </source>
</reference>